<evidence type="ECO:0000313" key="1">
    <source>
        <dbReference type="EMBL" id="MEJ7138879.1"/>
    </source>
</evidence>
<proteinExistence type="predicted"/>
<name>A0ACC6P3U3_9BURK</name>
<protein>
    <submittedName>
        <fullName evidence="1">Type II toxin-antitoxin system HipA family toxin YjjJ</fullName>
    </submittedName>
</protein>
<dbReference type="EMBL" id="JAWDIE010000016">
    <property type="protein sequence ID" value="MEJ7138879.1"/>
    <property type="molecule type" value="Genomic_DNA"/>
</dbReference>
<organism evidence="1 2">
    <name type="scientific">Amphibiibacter pelophylacis</name>
    <dbReference type="NCBI Taxonomy" id="1799477"/>
    <lineage>
        <taxon>Bacteria</taxon>
        <taxon>Pseudomonadati</taxon>
        <taxon>Pseudomonadota</taxon>
        <taxon>Betaproteobacteria</taxon>
        <taxon>Burkholderiales</taxon>
        <taxon>Sphaerotilaceae</taxon>
        <taxon>Amphibiibacter</taxon>
    </lineage>
</organism>
<evidence type="ECO:0000313" key="2">
    <source>
        <dbReference type="Proteomes" id="UP001364695"/>
    </source>
</evidence>
<dbReference type="Proteomes" id="UP001364695">
    <property type="component" value="Unassembled WGS sequence"/>
</dbReference>
<keyword evidence="2" id="KW-1185">Reference proteome</keyword>
<reference evidence="1" key="1">
    <citation type="submission" date="2023-10" db="EMBL/GenBank/DDBJ databases">
        <title>Amphibacter perezi, gen. nov., sp. nov. a novel taxa of the family Comamonadaceae, class Betaproteobacteria isolated from the skin microbiota of Pelophylax perezi from different populations.</title>
        <authorList>
            <person name="Costa S."/>
            <person name="Proenca D.N."/>
            <person name="Lopes I."/>
            <person name="Morais P.V."/>
        </authorList>
    </citation>
    <scope>NUCLEOTIDE SEQUENCE</scope>
    <source>
        <strain evidence="1">SL12-8</strain>
    </source>
</reference>
<comment type="caution">
    <text evidence="1">The sequence shown here is derived from an EMBL/GenBank/DDBJ whole genome shotgun (WGS) entry which is preliminary data.</text>
</comment>
<accession>A0ACC6P3U3</accession>
<gene>
    <name evidence="1" type="primary">yjjJ</name>
    <name evidence="1" type="ORF">RV045_10645</name>
</gene>
<sequence>MLSHPDRIRQVLSSGPAGPRQLIEKIGFSQPTLSRTLAGMSDEVVRMGAARSIQYALRDPARGLGDIPVHRVAPDGTVRPAGLLIAVRPEGFVLLQADGSATHSDSLSWWLLDMRPQGFLGRAYVAQHATQLGLPQKLSEWRDTDILRALTAQGHDAIGHLLLGDLARARFLEGALPQAVSGIDRGPTYARLAQAAVLGDLPGSSAGGEQPKFTTFAETAQGPRHVLVKFSLPDARGDNPVTRRWRDLLLAEHHALRTLSDAGVPAARSQVLEHAGQRFLELERFDRVGALGRRGLYSLAAIEAQWLGDASAPWPRLVARLADLGLTDRASAQKAALLYAFGTLTGNTDMHNGNLSLTSDSGLPPFTLAPAYDMLPMGFAPRSGGALPDQLPAPALHASVDNATWRQAQGLAAQFLENLGGEPRLSAEFSGCLEGLARHLETAQARIGRLG</sequence>